<organism evidence="27 28">
    <name type="scientific">Labeo rohita</name>
    <name type="common">Indian major carp</name>
    <name type="synonym">Cyprinus rohita</name>
    <dbReference type="NCBI Taxonomy" id="84645"/>
    <lineage>
        <taxon>Eukaryota</taxon>
        <taxon>Metazoa</taxon>
        <taxon>Chordata</taxon>
        <taxon>Craniata</taxon>
        <taxon>Vertebrata</taxon>
        <taxon>Euteleostomi</taxon>
        <taxon>Actinopterygii</taxon>
        <taxon>Neopterygii</taxon>
        <taxon>Teleostei</taxon>
        <taxon>Ostariophysi</taxon>
        <taxon>Cypriniformes</taxon>
        <taxon>Cyprinidae</taxon>
        <taxon>Labeoninae</taxon>
        <taxon>Labeonini</taxon>
        <taxon>Labeo</taxon>
    </lineage>
</organism>
<keyword evidence="28" id="KW-1185">Reference proteome</keyword>
<comment type="subcellular location">
    <subcellularLocation>
        <location evidence="3">Endoplasmic reticulum membrane</location>
        <topology evidence="3">Single-pass type II membrane protein</topology>
    </subcellularLocation>
    <subcellularLocation>
        <location evidence="2">Endoplasmic reticulum membrane</location>
        <topology evidence="2">Single-pass type III membrane protein</topology>
    </subcellularLocation>
    <subcellularLocation>
        <location evidence="1">Nucleus</location>
    </subcellularLocation>
</comment>
<evidence type="ECO:0000256" key="8">
    <source>
        <dbReference type="ARBA" id="ARBA00022692"/>
    </source>
</evidence>
<dbReference type="SUPFAM" id="SSF47454">
    <property type="entry name" value="A DNA-binding domain in eukaryotic transcription factors"/>
    <property type="match status" value="1"/>
</dbReference>
<keyword evidence="20" id="KW-0325">Glycoprotein</keyword>
<evidence type="ECO:0000256" key="19">
    <source>
        <dbReference type="ARBA" id="ARBA00023166"/>
    </source>
</evidence>
<keyword evidence="15" id="KW-0238">DNA-binding</keyword>
<evidence type="ECO:0000256" key="20">
    <source>
        <dbReference type="ARBA" id="ARBA00023180"/>
    </source>
</evidence>
<name>A0ABQ8MUH0_LABRO</name>
<evidence type="ECO:0000256" key="5">
    <source>
        <dbReference type="ARBA" id="ARBA00020485"/>
    </source>
</evidence>
<evidence type="ECO:0000256" key="7">
    <source>
        <dbReference type="ARBA" id="ARBA00022548"/>
    </source>
</evidence>
<evidence type="ECO:0000256" key="24">
    <source>
        <dbReference type="ARBA" id="ARBA00031659"/>
    </source>
</evidence>
<gene>
    <name evidence="27" type="ORF">H4Q32_010368</name>
</gene>
<proteinExistence type="inferred from homology"/>
<evidence type="ECO:0000256" key="11">
    <source>
        <dbReference type="ARBA" id="ARBA00022989"/>
    </source>
</evidence>
<evidence type="ECO:0000256" key="16">
    <source>
        <dbReference type="ARBA" id="ARBA00023136"/>
    </source>
</evidence>
<feature type="compositionally biased region" description="Low complexity" evidence="25">
    <location>
        <begin position="453"/>
        <end position="482"/>
    </location>
</feature>
<feature type="compositionally biased region" description="Basic residues" evidence="25">
    <location>
        <begin position="732"/>
        <end position="744"/>
    </location>
</feature>
<dbReference type="PANTHER" id="PTHR24411:SF31">
    <property type="entry name" value="ENDOPLASMIC RETICULUM MEMBRANE SENSOR NFE2L1"/>
    <property type="match status" value="1"/>
</dbReference>
<dbReference type="PROSITE" id="PS50217">
    <property type="entry name" value="BZIP"/>
    <property type="match status" value="1"/>
</dbReference>
<dbReference type="PROSITE" id="PS00036">
    <property type="entry name" value="BZIP_BASIC"/>
    <property type="match status" value="1"/>
</dbReference>
<evidence type="ECO:0000256" key="12">
    <source>
        <dbReference type="ARBA" id="ARBA00023015"/>
    </source>
</evidence>
<dbReference type="SMART" id="SM00338">
    <property type="entry name" value="BRLZ"/>
    <property type="match status" value="1"/>
</dbReference>
<dbReference type="InterPro" id="IPR004826">
    <property type="entry name" value="bZIP_Maf"/>
</dbReference>
<keyword evidence="18" id="KW-0804">Transcription</keyword>
<feature type="region of interest" description="Disordered" evidence="25">
    <location>
        <begin position="716"/>
        <end position="744"/>
    </location>
</feature>
<evidence type="ECO:0000256" key="17">
    <source>
        <dbReference type="ARBA" id="ARBA00023159"/>
    </source>
</evidence>
<dbReference type="Gene3D" id="1.10.880.10">
    <property type="entry name" value="Transcription factor, Skn-1-like, DNA-binding domain"/>
    <property type="match status" value="1"/>
</dbReference>
<evidence type="ECO:0000256" key="9">
    <source>
        <dbReference type="ARBA" id="ARBA00022824"/>
    </source>
</evidence>
<keyword evidence="22" id="KW-0539">Nucleus</keyword>
<dbReference type="Proteomes" id="UP000830375">
    <property type="component" value="Unassembled WGS sequence"/>
</dbReference>
<evidence type="ECO:0000256" key="15">
    <source>
        <dbReference type="ARBA" id="ARBA00023125"/>
    </source>
</evidence>
<evidence type="ECO:0000259" key="26">
    <source>
        <dbReference type="PROSITE" id="PS50217"/>
    </source>
</evidence>
<feature type="compositionally biased region" description="Polar residues" evidence="25">
    <location>
        <begin position="716"/>
        <end position="725"/>
    </location>
</feature>
<dbReference type="PANTHER" id="PTHR24411">
    <property type="entry name" value="NUCLEAR FACTOR ERYTHROID 2-RELATED FACTOR"/>
    <property type="match status" value="1"/>
</dbReference>
<dbReference type="InterPro" id="IPR008917">
    <property type="entry name" value="TF_DNA-bd_sf"/>
</dbReference>
<evidence type="ECO:0000313" key="28">
    <source>
        <dbReference type="Proteomes" id="UP000830375"/>
    </source>
</evidence>
<evidence type="ECO:0000313" key="27">
    <source>
        <dbReference type="EMBL" id="KAI2666486.1"/>
    </source>
</evidence>
<feature type="compositionally biased region" description="Basic and acidic residues" evidence="25">
    <location>
        <begin position="567"/>
        <end position="587"/>
    </location>
</feature>
<feature type="domain" description="BZIP" evidence="26">
    <location>
        <begin position="628"/>
        <end position="691"/>
    </location>
</feature>
<dbReference type="Pfam" id="PF03131">
    <property type="entry name" value="bZIP_Maf"/>
    <property type="match status" value="1"/>
</dbReference>
<comment type="similarity">
    <text evidence="4">Belongs to the bZIP family. CNC subfamily.</text>
</comment>
<evidence type="ECO:0000256" key="25">
    <source>
        <dbReference type="SAM" id="MobiDB-lite"/>
    </source>
</evidence>
<sequence>MPDLKKYLTEGLIQVAILLSLAGMRVDVDPYLPPFSEIILGPNSALTQTQFHNLRNILDGYNLHPKSVDLDGFFTARRLLNWVRSLDRLQVPAAELEAWLVHREPDNGTMVSIPAQVGLLEEGGGLEDVEEPSELSMRLGNGGELGYDVAENQTLGALGHMSRSLTHLDDEELLKEEGDGMSFFWEQEPQNIHQEQLENASIQPLSLLNEEEEDEDEFMVDSWRNTNPFHNQMFGEDLQLSGVRDNNTSLSIEECLHLIDANFPSGDPELTGPDVQNVGEHALSDFQRPLMSPLLPEQESTTLEQQWQDVLAIMESQDMDTAETIGDSPFSDSDRNMENFIHQDVSLHQAALPRSTEAQNTVAMEEPCCINNHSVPNINLGSSSNAEAFEDSDIIDLLLTSGTSLPSTIDPLLEEAMLDEIDLMDLALEELSQAQSEEQNPADSDSGLSLDCSQSPASPNGSESSSSSSSSSCSSSPSSPTPSLVPEEGAVGYTRIKEEDEDVSYTHIKEEDEDLGYTHGAVGGYMPEQTKMCQSSFLEARQFHRLPWLEHIGHDHNYIQPQSQKKPPKDLPDESPKNKMLEHLSGRDEKRARLMNIPFSNERIVNLPVEEFNRLLAKYHLNEAQLTLIRDIRRRGKNKMAAQNCRRRKLDVLLDLECSVDSLRRLRAKLLREKSEILRSIREMKQHLNSLYQEVYERLREEQGLLYSDNNFTLQEDSTRPVTSQRRSDSHSRRKLNKRQKHKK</sequence>
<keyword evidence="6" id="KW-0678">Repressor</keyword>
<keyword evidence="11" id="KW-1133">Transmembrane helix</keyword>
<evidence type="ECO:0000256" key="3">
    <source>
        <dbReference type="ARBA" id="ARBA00004648"/>
    </source>
</evidence>
<dbReference type="InterPro" id="IPR047167">
    <property type="entry name" value="NFE2-like"/>
</dbReference>
<evidence type="ECO:0000256" key="1">
    <source>
        <dbReference type="ARBA" id="ARBA00004123"/>
    </source>
</evidence>
<keyword evidence="19" id="KW-1207">Sterol metabolism</keyword>
<feature type="region of interest" description="Disordered" evidence="25">
    <location>
        <begin position="558"/>
        <end position="587"/>
    </location>
</feature>
<evidence type="ECO:0000256" key="13">
    <source>
        <dbReference type="ARBA" id="ARBA00023098"/>
    </source>
</evidence>
<evidence type="ECO:0000256" key="2">
    <source>
        <dbReference type="ARBA" id="ARBA00004643"/>
    </source>
</evidence>
<keyword evidence="8" id="KW-0812">Transmembrane</keyword>
<evidence type="ECO:0000256" key="18">
    <source>
        <dbReference type="ARBA" id="ARBA00023163"/>
    </source>
</evidence>
<keyword evidence="16" id="KW-0472">Membrane</keyword>
<evidence type="ECO:0000256" key="21">
    <source>
        <dbReference type="ARBA" id="ARBA00023221"/>
    </source>
</evidence>
<comment type="caution">
    <text evidence="27">The sequence shown here is derived from an EMBL/GenBank/DDBJ whole genome shotgun (WGS) entry which is preliminary data.</text>
</comment>
<dbReference type="InterPro" id="IPR004827">
    <property type="entry name" value="bZIP"/>
</dbReference>
<accession>A0ABQ8MUH0</accession>
<keyword evidence="14" id="KW-0446">Lipid-binding</keyword>
<evidence type="ECO:0000256" key="22">
    <source>
        <dbReference type="ARBA" id="ARBA00023242"/>
    </source>
</evidence>
<keyword evidence="9" id="KW-0256">Endoplasmic reticulum</keyword>
<evidence type="ECO:0000256" key="4">
    <source>
        <dbReference type="ARBA" id="ARBA00008157"/>
    </source>
</evidence>
<evidence type="ECO:0000256" key="6">
    <source>
        <dbReference type="ARBA" id="ARBA00022491"/>
    </source>
</evidence>
<evidence type="ECO:0000256" key="14">
    <source>
        <dbReference type="ARBA" id="ARBA00023121"/>
    </source>
</evidence>
<reference evidence="27 28" key="1">
    <citation type="submission" date="2022-01" db="EMBL/GenBank/DDBJ databases">
        <title>A high-quality chromosome-level genome assembly of rohu carp, Labeo rohita.</title>
        <authorList>
            <person name="Arick M.A. II"/>
            <person name="Hsu C.-Y."/>
            <person name="Magbanua Z."/>
            <person name="Pechanova O."/>
            <person name="Grover C."/>
            <person name="Miller E."/>
            <person name="Thrash A."/>
            <person name="Ezzel L."/>
            <person name="Alam S."/>
            <person name="Benzie J."/>
            <person name="Hamilton M."/>
            <person name="Karsi A."/>
            <person name="Lawrence M.L."/>
            <person name="Peterson D.G."/>
        </authorList>
    </citation>
    <scope>NUCLEOTIDE SEQUENCE [LARGE SCALE GENOMIC DNA]</scope>
    <source>
        <strain evidence="28">BAU-BD-2019</strain>
        <tissue evidence="27">Blood</tissue>
    </source>
</reference>
<keyword evidence="13" id="KW-0443">Lipid metabolism</keyword>
<dbReference type="EMBL" id="JACTAM010000003">
    <property type="protein sequence ID" value="KAI2666486.1"/>
    <property type="molecule type" value="Genomic_DNA"/>
</dbReference>
<keyword evidence="21" id="KW-0753">Steroid metabolism</keyword>
<keyword evidence="17" id="KW-0010">Activator</keyword>
<feature type="region of interest" description="Disordered" evidence="25">
    <location>
        <begin position="433"/>
        <end position="503"/>
    </location>
</feature>
<keyword evidence="10" id="KW-0735">Signal-anchor</keyword>
<keyword evidence="7" id="KW-0153">Cholesterol metabolism</keyword>
<evidence type="ECO:0000256" key="23">
    <source>
        <dbReference type="ARBA" id="ARBA00030985"/>
    </source>
</evidence>
<evidence type="ECO:0000256" key="10">
    <source>
        <dbReference type="ARBA" id="ARBA00022968"/>
    </source>
</evidence>
<protein>
    <recommendedName>
        <fullName evidence="5">Endoplasmic reticulum membrane sensor NFE2L1</fullName>
    </recommendedName>
    <alternativeName>
        <fullName evidence="24">Nuclear factor erythroid 2-related factor 1</fullName>
    </alternativeName>
    <alternativeName>
        <fullName evidence="23">Nuclear factor, erythroid derived 2, like 1</fullName>
    </alternativeName>
</protein>
<keyword evidence="12" id="KW-0805">Transcription regulation</keyword>